<evidence type="ECO:0000259" key="1">
    <source>
        <dbReference type="Pfam" id="PF00264"/>
    </source>
</evidence>
<proteinExistence type="predicted"/>
<gene>
    <name evidence="2" type="ORF">MNOR_LOCUS9570</name>
</gene>
<feature type="non-terminal residue" evidence="2">
    <location>
        <position position="293"/>
    </location>
</feature>
<dbReference type="AlphaFoldDB" id="A0AAV2QBX0"/>
<dbReference type="SUPFAM" id="SSF48056">
    <property type="entry name" value="Di-copper centre-containing domain"/>
    <property type="match status" value="1"/>
</dbReference>
<evidence type="ECO:0000313" key="3">
    <source>
        <dbReference type="Proteomes" id="UP001497623"/>
    </source>
</evidence>
<dbReference type="EMBL" id="CAXKWB010004660">
    <property type="protein sequence ID" value="CAL4074679.1"/>
    <property type="molecule type" value="Genomic_DNA"/>
</dbReference>
<feature type="non-terminal residue" evidence="2">
    <location>
        <position position="1"/>
    </location>
</feature>
<reference evidence="2 3" key="1">
    <citation type="submission" date="2024-05" db="EMBL/GenBank/DDBJ databases">
        <authorList>
            <person name="Wallberg A."/>
        </authorList>
    </citation>
    <scope>NUCLEOTIDE SEQUENCE [LARGE SCALE GENOMIC DNA]</scope>
</reference>
<comment type="caution">
    <text evidence="2">The sequence shown here is derived from an EMBL/GenBank/DDBJ whole genome shotgun (WGS) entry which is preliminary data.</text>
</comment>
<dbReference type="Pfam" id="PF00264">
    <property type="entry name" value="Tyrosinase"/>
    <property type="match status" value="1"/>
</dbReference>
<protein>
    <recommendedName>
        <fullName evidence="1">Tyrosinase copper-binding domain-containing protein</fullName>
    </recommendedName>
</protein>
<dbReference type="InterPro" id="IPR002227">
    <property type="entry name" value="Tyrosinase_Cu-bd"/>
</dbReference>
<sequence length="293" mass="32856">KEDSVLHSLLQCERYCATGQCCIVSTNRQEGLPSCSISSMEECQSQSAFTMVTSFAQGVNMPRSQPQNIHVPGGCMECGGAVALRQEVTLLKNNESLHTDNNSTQIARLLQALRTLHESGWLHGFAKSYGVHIMVAHNLRSWLGGNRAGLHSLESEIRRITECNVALPYWDFTTHSMNLSESPIWMMFPKDLYDEPTSLIFRHILPNVKVGAITDIVKILASPDFESFSEALWQQYSQVIAAIGGTIASLNGPFDPVFFLLGGYMDKLWTTWQIRHPNLQPHYAKTTILRPFR</sequence>
<dbReference type="Gene3D" id="1.10.1280.10">
    <property type="entry name" value="Di-copper center containing domain from catechol oxidase"/>
    <property type="match status" value="2"/>
</dbReference>
<feature type="domain" description="Tyrosinase copper-binding" evidence="1">
    <location>
        <begin position="222"/>
        <end position="273"/>
    </location>
</feature>
<dbReference type="InterPro" id="IPR008922">
    <property type="entry name" value="Di-copper_centre_dom_sf"/>
</dbReference>
<name>A0AAV2QBX0_MEGNR</name>
<keyword evidence="3" id="KW-1185">Reference proteome</keyword>
<dbReference type="Proteomes" id="UP001497623">
    <property type="component" value="Unassembled WGS sequence"/>
</dbReference>
<evidence type="ECO:0000313" key="2">
    <source>
        <dbReference type="EMBL" id="CAL4074679.1"/>
    </source>
</evidence>
<accession>A0AAV2QBX0</accession>
<organism evidence="2 3">
    <name type="scientific">Meganyctiphanes norvegica</name>
    <name type="common">Northern krill</name>
    <name type="synonym">Thysanopoda norvegica</name>
    <dbReference type="NCBI Taxonomy" id="48144"/>
    <lineage>
        <taxon>Eukaryota</taxon>
        <taxon>Metazoa</taxon>
        <taxon>Ecdysozoa</taxon>
        <taxon>Arthropoda</taxon>
        <taxon>Crustacea</taxon>
        <taxon>Multicrustacea</taxon>
        <taxon>Malacostraca</taxon>
        <taxon>Eumalacostraca</taxon>
        <taxon>Eucarida</taxon>
        <taxon>Euphausiacea</taxon>
        <taxon>Euphausiidae</taxon>
        <taxon>Meganyctiphanes</taxon>
    </lineage>
</organism>